<keyword evidence="2" id="KW-1185">Reference proteome</keyword>
<gene>
    <name evidence="1" type="ORF">BGZ80_005430</name>
</gene>
<dbReference type="AlphaFoldDB" id="A0A9P6N0H7"/>
<evidence type="ECO:0000313" key="1">
    <source>
        <dbReference type="EMBL" id="KAG0019671.1"/>
    </source>
</evidence>
<comment type="caution">
    <text evidence="1">The sequence shown here is derived from an EMBL/GenBank/DDBJ whole genome shotgun (WGS) entry which is preliminary data.</text>
</comment>
<dbReference type="Proteomes" id="UP000703661">
    <property type="component" value="Unassembled WGS sequence"/>
</dbReference>
<evidence type="ECO:0000313" key="2">
    <source>
        <dbReference type="Proteomes" id="UP000703661"/>
    </source>
</evidence>
<protein>
    <submittedName>
        <fullName evidence="1">Uncharacterized protein</fullName>
    </submittedName>
</protein>
<dbReference type="EMBL" id="JAAAID010000268">
    <property type="protein sequence ID" value="KAG0019671.1"/>
    <property type="molecule type" value="Genomic_DNA"/>
</dbReference>
<dbReference type="OrthoDB" id="2437031at2759"/>
<reference evidence="1" key="1">
    <citation type="journal article" date="2020" name="Fungal Divers.">
        <title>Resolving the Mortierellaceae phylogeny through synthesis of multi-gene phylogenetics and phylogenomics.</title>
        <authorList>
            <person name="Vandepol N."/>
            <person name="Liber J."/>
            <person name="Desiro A."/>
            <person name="Na H."/>
            <person name="Kennedy M."/>
            <person name="Barry K."/>
            <person name="Grigoriev I.V."/>
            <person name="Miller A.N."/>
            <person name="O'Donnell K."/>
            <person name="Stajich J.E."/>
            <person name="Bonito G."/>
        </authorList>
    </citation>
    <scope>NUCLEOTIDE SEQUENCE</scope>
    <source>
        <strain evidence="1">NRRL 2769</strain>
    </source>
</reference>
<organism evidence="1 2">
    <name type="scientific">Entomortierella chlamydospora</name>
    <dbReference type="NCBI Taxonomy" id="101097"/>
    <lineage>
        <taxon>Eukaryota</taxon>
        <taxon>Fungi</taxon>
        <taxon>Fungi incertae sedis</taxon>
        <taxon>Mucoromycota</taxon>
        <taxon>Mortierellomycotina</taxon>
        <taxon>Mortierellomycetes</taxon>
        <taxon>Mortierellales</taxon>
        <taxon>Mortierellaceae</taxon>
        <taxon>Entomortierella</taxon>
    </lineage>
</organism>
<proteinExistence type="predicted"/>
<accession>A0A9P6N0H7</accession>
<name>A0A9P6N0H7_9FUNG</name>
<sequence>MDRVFRPRWTDPERSLGQLEFIQAEERQTLCRSHIHFERNTRQDIFTAHSALRNALENIRPMSMEDGFATRLNGIVVGSTKNTNLGNAKTQQLRRKILKSLFSSPASAAPTNTSAPTLSQF</sequence>